<comment type="caution">
    <text evidence="3">The sequence shown here is derived from an EMBL/GenBank/DDBJ whole genome shotgun (WGS) entry which is preliminary data.</text>
</comment>
<dbReference type="Gene3D" id="3.30.2310.20">
    <property type="entry name" value="RelE-like"/>
    <property type="match status" value="1"/>
</dbReference>
<comment type="similarity">
    <text evidence="1">Belongs to the RelE toxin family.</text>
</comment>
<evidence type="ECO:0000256" key="2">
    <source>
        <dbReference type="ARBA" id="ARBA00022649"/>
    </source>
</evidence>
<sequence length="91" mass="10601">MVKVIWSDRAIFNLNEIFHFIRSDDPAAADQTAANLMAAAHSLEIFPNRGRPVRAKIRELVTVRPYIIRYRLEDDAIRILFVRHAAQRRDT</sequence>
<dbReference type="InterPro" id="IPR051803">
    <property type="entry name" value="TA_system_RelE-like_toxin"/>
</dbReference>
<evidence type="ECO:0000313" key="3">
    <source>
        <dbReference type="EMBL" id="MDO6416328.1"/>
    </source>
</evidence>
<gene>
    <name evidence="3" type="ORF">Q4F19_18225</name>
</gene>
<protein>
    <submittedName>
        <fullName evidence="3">Type II toxin-antitoxin system RelE/ParE family toxin</fullName>
    </submittedName>
</protein>
<dbReference type="PANTHER" id="PTHR33755">
    <property type="entry name" value="TOXIN PARE1-RELATED"/>
    <property type="match status" value="1"/>
</dbReference>
<keyword evidence="2" id="KW-1277">Toxin-antitoxin system</keyword>
<proteinExistence type="inferred from homology"/>
<organism evidence="3 4">
    <name type="scientific">Sphingomonas natans</name>
    <dbReference type="NCBI Taxonomy" id="3063330"/>
    <lineage>
        <taxon>Bacteria</taxon>
        <taxon>Pseudomonadati</taxon>
        <taxon>Pseudomonadota</taxon>
        <taxon>Alphaproteobacteria</taxon>
        <taxon>Sphingomonadales</taxon>
        <taxon>Sphingomonadaceae</taxon>
        <taxon>Sphingomonas</taxon>
    </lineage>
</organism>
<dbReference type="InterPro" id="IPR035093">
    <property type="entry name" value="RelE/ParE_toxin_dom_sf"/>
</dbReference>
<dbReference type="EMBL" id="JAUOTP010000010">
    <property type="protein sequence ID" value="MDO6416328.1"/>
    <property type="molecule type" value="Genomic_DNA"/>
</dbReference>
<dbReference type="RefSeq" id="WP_303545728.1">
    <property type="nucleotide sequence ID" value="NZ_JAUOTP010000010.1"/>
</dbReference>
<evidence type="ECO:0000313" key="4">
    <source>
        <dbReference type="Proteomes" id="UP001169764"/>
    </source>
</evidence>
<accession>A0ABT8YDA5</accession>
<name>A0ABT8YDA5_9SPHN</name>
<reference evidence="3" key="1">
    <citation type="submission" date="2023-07" db="EMBL/GenBank/DDBJ databases">
        <authorList>
            <person name="Kim M."/>
        </authorList>
    </citation>
    <scope>NUCLEOTIDE SEQUENCE</scope>
    <source>
        <strain evidence="3">BIUV-7</strain>
    </source>
</reference>
<dbReference type="InterPro" id="IPR007712">
    <property type="entry name" value="RelE/ParE_toxin"/>
</dbReference>
<evidence type="ECO:0000256" key="1">
    <source>
        <dbReference type="ARBA" id="ARBA00006226"/>
    </source>
</evidence>
<keyword evidence="4" id="KW-1185">Reference proteome</keyword>
<dbReference type="Pfam" id="PF05016">
    <property type="entry name" value="ParE_toxin"/>
    <property type="match status" value="1"/>
</dbReference>
<dbReference type="Proteomes" id="UP001169764">
    <property type="component" value="Unassembled WGS sequence"/>
</dbReference>